<evidence type="ECO:0000256" key="2">
    <source>
        <dbReference type="SAM" id="Phobius"/>
    </source>
</evidence>
<dbReference type="AlphaFoldDB" id="A0A841D1I5"/>
<keyword evidence="2" id="KW-0472">Membrane</keyword>
<dbReference type="InterPro" id="IPR027417">
    <property type="entry name" value="P-loop_NTPase"/>
</dbReference>
<dbReference type="SUPFAM" id="SSF52540">
    <property type="entry name" value="P-loop containing nucleoside triphosphate hydrolases"/>
    <property type="match status" value="2"/>
</dbReference>
<name>A0A841D1I5_PLAVE</name>
<feature type="domain" description="KAP NTPase" evidence="3">
    <location>
        <begin position="203"/>
        <end position="468"/>
    </location>
</feature>
<comment type="caution">
    <text evidence="4">The sequence shown here is derived from an EMBL/GenBank/DDBJ whole genome shotgun (WGS) entry which is preliminary data.</text>
</comment>
<evidence type="ECO:0000313" key="5">
    <source>
        <dbReference type="Proteomes" id="UP000562352"/>
    </source>
</evidence>
<gene>
    <name evidence="4" type="ORF">FHS22_002880</name>
</gene>
<feature type="region of interest" description="Disordered" evidence="1">
    <location>
        <begin position="570"/>
        <end position="592"/>
    </location>
</feature>
<dbReference type="InterPro" id="IPR011646">
    <property type="entry name" value="KAP_P-loop"/>
</dbReference>
<dbReference type="RefSeq" id="WP_184941856.1">
    <property type="nucleotide sequence ID" value="NZ_BAAAWZ010000001.1"/>
</dbReference>
<keyword evidence="2" id="KW-0812">Transmembrane</keyword>
<organism evidence="4 5">
    <name type="scientific">Planomonospora venezuelensis</name>
    <dbReference type="NCBI Taxonomy" id="1999"/>
    <lineage>
        <taxon>Bacteria</taxon>
        <taxon>Bacillati</taxon>
        <taxon>Actinomycetota</taxon>
        <taxon>Actinomycetes</taxon>
        <taxon>Streptosporangiales</taxon>
        <taxon>Streptosporangiaceae</taxon>
        <taxon>Planomonospora</taxon>
    </lineage>
</organism>
<protein>
    <submittedName>
        <fullName evidence="4">Cdc6-like AAA superfamily ATPase</fullName>
    </submittedName>
</protein>
<dbReference type="PANTHER" id="PTHR22674">
    <property type="entry name" value="NTPASE, KAP FAMILY P-LOOP DOMAIN-CONTAINING 1"/>
    <property type="match status" value="1"/>
</dbReference>
<dbReference type="InterPro" id="IPR052754">
    <property type="entry name" value="NTPase_KAP_P-loop"/>
</dbReference>
<dbReference type="Gene3D" id="3.40.50.300">
    <property type="entry name" value="P-loop containing nucleotide triphosphate hydrolases"/>
    <property type="match status" value="2"/>
</dbReference>
<dbReference type="EMBL" id="JACHJJ010000008">
    <property type="protein sequence ID" value="MBB5963600.1"/>
    <property type="molecule type" value="Genomic_DNA"/>
</dbReference>
<dbReference type="Proteomes" id="UP000562352">
    <property type="component" value="Unassembled WGS sequence"/>
</dbReference>
<accession>A0A841D1I5</accession>
<dbReference type="Pfam" id="PF07693">
    <property type="entry name" value="KAP_NTPase"/>
    <property type="match status" value="1"/>
</dbReference>
<dbReference type="PANTHER" id="PTHR22674:SF6">
    <property type="entry name" value="NTPASE KAP FAMILY P-LOOP DOMAIN-CONTAINING PROTEIN 1"/>
    <property type="match status" value="1"/>
</dbReference>
<sequence length="926" mass="100719">MAIRRSPVLAAVVAVLLVLLVLVRPPAALSRSGAAGPQFLERTPLSIPLDRLGGGRTWQVAIVNPGPSTEVEVRVVGPIADALVIRGPRRPPVPSGGTASVVMAPGPRPHAGTGELVLFSATGIDRRQVVVTAPFLERYRLPIALGGLVLVAGAAAGVLLRARSRRRRRDREEILRSPSPPVRSPAGFTHTDEPAEADGLNRSEYAEGLAHLAASAAPPLVIGVFGEWGTGKTSMLKQVRKVIESDYGHCAHAWFDPWRHQYDTNPVLPLLHTVVRDLGLERQQGLRRKLGLISEVLGSLVLRSSVQLSVADMRKSLESYDEQNFLIRSEHAKLDGHLETLITRALQAQGKSRLVVFIDDLDRCHADQIVALLEALKLHFSRNNCVFLLGVAKEPLNAAVEQRYEGQPVGDYLEKIVQIPFEMPRMSDAAFEGYVDVLLTDDIRPAGRLLKIGLRRNPRTIKRFVNVLILQDRVAKDRGLEHYDVSVLAAVLLIRDGDQGFYVQLTENPTLLKRIAEDIDTAGDDRLPAWNPLPLRIVQEFPGGRHRLPGDIGSYIDLVKVSPVVQRGDAVAAAEEEPAPQTSSPFPGPAGSELGVLRERAQQHVSRVLGDEGALLTPVVRFAGGAARKTRPEEIAARTDTGLVITGEPGSGRTVLAARLARRLIEEGAVPVFMELRTLRRDRSNPQLRLAHALAAEHEIALPEAFDLVRRGSLVYVIDGLGEPDGQANAGRLMEELARGLTRSRFVMIDRDGSALGPATGSPHFETVEVLGVPPEDGRRRLEELLAARDVRPERLGALAPELARSPQFVSALTSSPAWVDALPAEPVDFLPWYARWAQAGLDVADVERGKAAEALRELAAHSRTEGVEEFTGEEMDIREIFRGCGIVGVQVPAALKAMVAAGILSRRPSGAYRFVHALLRDRLAG</sequence>
<evidence type="ECO:0000256" key="1">
    <source>
        <dbReference type="SAM" id="MobiDB-lite"/>
    </source>
</evidence>
<feature type="region of interest" description="Disordered" evidence="1">
    <location>
        <begin position="169"/>
        <end position="196"/>
    </location>
</feature>
<feature type="transmembrane region" description="Helical" evidence="2">
    <location>
        <begin position="143"/>
        <end position="162"/>
    </location>
</feature>
<keyword evidence="5" id="KW-1185">Reference proteome</keyword>
<evidence type="ECO:0000313" key="4">
    <source>
        <dbReference type="EMBL" id="MBB5963600.1"/>
    </source>
</evidence>
<reference evidence="4 5" key="1">
    <citation type="submission" date="2020-08" db="EMBL/GenBank/DDBJ databases">
        <title>Genomic Encyclopedia of Type Strains, Phase III (KMG-III): the genomes of soil and plant-associated and newly described type strains.</title>
        <authorList>
            <person name="Whitman W."/>
        </authorList>
    </citation>
    <scope>NUCLEOTIDE SEQUENCE [LARGE SCALE GENOMIC DNA]</scope>
    <source>
        <strain evidence="4 5">CECT 3303</strain>
    </source>
</reference>
<evidence type="ECO:0000259" key="3">
    <source>
        <dbReference type="Pfam" id="PF07693"/>
    </source>
</evidence>
<proteinExistence type="predicted"/>
<keyword evidence="2" id="KW-1133">Transmembrane helix</keyword>